<evidence type="ECO:0008006" key="5">
    <source>
        <dbReference type="Google" id="ProtNLM"/>
    </source>
</evidence>
<keyword evidence="4" id="KW-1185">Reference proteome</keyword>
<evidence type="ECO:0000313" key="3">
    <source>
        <dbReference type="EMBL" id="KAI1719066.1"/>
    </source>
</evidence>
<sequence length="143" mass="15544">MPTSTSVVLAAASLFAILAEFSSNGGVHASTFDGIGGHFGFGDTRNYFWPRPQHNSMVYQQVPQPYYTSQYMDQGAVLSQPQPASENAPQIETQPKSASKSVPEKVPAFYMADEYASNAPFGSYKRANLLKLANQAARGFGRK</sequence>
<feature type="signal peptide" evidence="2">
    <location>
        <begin position="1"/>
        <end position="29"/>
    </location>
</feature>
<feature type="chain" id="PRO_5042245551" description="Secreted protein" evidence="2">
    <location>
        <begin position="30"/>
        <end position="143"/>
    </location>
</feature>
<protein>
    <recommendedName>
        <fullName evidence="5">Secreted protein</fullName>
    </recommendedName>
</protein>
<keyword evidence="2" id="KW-0732">Signal</keyword>
<dbReference type="EMBL" id="JAKKPZ010000007">
    <property type="protein sequence ID" value="KAI1719066.1"/>
    <property type="molecule type" value="Genomic_DNA"/>
</dbReference>
<feature type="compositionally biased region" description="Polar residues" evidence="1">
    <location>
        <begin position="77"/>
        <end position="100"/>
    </location>
</feature>
<comment type="caution">
    <text evidence="3">The sequence shown here is derived from an EMBL/GenBank/DDBJ whole genome shotgun (WGS) entry which is preliminary data.</text>
</comment>
<accession>A0AAD4R9K0</accession>
<proteinExistence type="predicted"/>
<dbReference type="Proteomes" id="UP001201812">
    <property type="component" value="Unassembled WGS sequence"/>
</dbReference>
<evidence type="ECO:0000256" key="1">
    <source>
        <dbReference type="SAM" id="MobiDB-lite"/>
    </source>
</evidence>
<reference evidence="3" key="1">
    <citation type="submission" date="2022-01" db="EMBL/GenBank/DDBJ databases">
        <title>Genome Sequence Resource for Two Populations of Ditylenchus destructor, the Migratory Endoparasitic Phytonematode.</title>
        <authorList>
            <person name="Zhang H."/>
            <person name="Lin R."/>
            <person name="Xie B."/>
        </authorList>
    </citation>
    <scope>NUCLEOTIDE SEQUENCE</scope>
    <source>
        <strain evidence="3">BazhouSP</strain>
    </source>
</reference>
<evidence type="ECO:0000313" key="4">
    <source>
        <dbReference type="Proteomes" id="UP001201812"/>
    </source>
</evidence>
<feature type="region of interest" description="Disordered" evidence="1">
    <location>
        <begin position="77"/>
        <end position="101"/>
    </location>
</feature>
<name>A0AAD4R9K0_9BILA</name>
<evidence type="ECO:0000256" key="2">
    <source>
        <dbReference type="SAM" id="SignalP"/>
    </source>
</evidence>
<dbReference type="AlphaFoldDB" id="A0AAD4R9K0"/>
<organism evidence="3 4">
    <name type="scientific">Ditylenchus destructor</name>
    <dbReference type="NCBI Taxonomy" id="166010"/>
    <lineage>
        <taxon>Eukaryota</taxon>
        <taxon>Metazoa</taxon>
        <taxon>Ecdysozoa</taxon>
        <taxon>Nematoda</taxon>
        <taxon>Chromadorea</taxon>
        <taxon>Rhabditida</taxon>
        <taxon>Tylenchina</taxon>
        <taxon>Tylenchomorpha</taxon>
        <taxon>Sphaerularioidea</taxon>
        <taxon>Anguinidae</taxon>
        <taxon>Anguininae</taxon>
        <taxon>Ditylenchus</taxon>
    </lineage>
</organism>
<gene>
    <name evidence="3" type="ORF">DdX_06189</name>
</gene>